<dbReference type="GO" id="GO:0046872">
    <property type="term" value="F:metal ion binding"/>
    <property type="evidence" value="ECO:0007669"/>
    <property type="project" value="UniProtKB-KW"/>
</dbReference>
<dbReference type="CDD" id="cd10917">
    <property type="entry name" value="CE4_NodB_like_6s_7s"/>
    <property type="match status" value="1"/>
</dbReference>
<accession>A0A4Q9DR70</accession>
<evidence type="ECO:0000313" key="4">
    <source>
        <dbReference type="EMBL" id="TBL76661.1"/>
    </source>
</evidence>
<keyword evidence="5" id="KW-1185">Reference proteome</keyword>
<dbReference type="SUPFAM" id="SSF88713">
    <property type="entry name" value="Glycoside hydrolase/deacetylase"/>
    <property type="match status" value="1"/>
</dbReference>
<dbReference type="Proteomes" id="UP000293142">
    <property type="component" value="Unassembled WGS sequence"/>
</dbReference>
<keyword evidence="2" id="KW-0378">Hydrolase</keyword>
<proteinExistence type="predicted"/>
<dbReference type="Pfam" id="PF01522">
    <property type="entry name" value="Polysacc_deac_1"/>
    <property type="match status" value="1"/>
</dbReference>
<dbReference type="Gene3D" id="3.20.20.370">
    <property type="entry name" value="Glycoside hydrolase/deacetylase"/>
    <property type="match status" value="1"/>
</dbReference>
<feature type="domain" description="NodB homology" evidence="3">
    <location>
        <begin position="10"/>
        <end position="194"/>
    </location>
</feature>
<gene>
    <name evidence="4" type="ORF">EYB31_19130</name>
</gene>
<sequence length="203" mass="22509">MIYSGSRSVKKVALTFDDGPDKVYTQKILDILQENKVKATFFVLGAHAEKYPEMVKRMAKEGHVVGNHSWDHANLTKLSGDELIDEVERADRTIEKLTGSYPALFRAPYGEVSKELFDVVEKTPNRSVIGWSVDTRDWEKVSADKILATVKKETKPGAILLEHCAGGKGGDLSNTIQALPKIIAYLKSEGYSFVTVPELLNPT</sequence>
<evidence type="ECO:0000256" key="2">
    <source>
        <dbReference type="ARBA" id="ARBA00022801"/>
    </source>
</evidence>
<evidence type="ECO:0000256" key="1">
    <source>
        <dbReference type="ARBA" id="ARBA00022723"/>
    </source>
</evidence>
<dbReference type="PROSITE" id="PS51677">
    <property type="entry name" value="NODB"/>
    <property type="match status" value="1"/>
</dbReference>
<dbReference type="PANTHER" id="PTHR10587:SF133">
    <property type="entry name" value="CHITIN DEACETYLASE 1-RELATED"/>
    <property type="match status" value="1"/>
</dbReference>
<dbReference type="EMBL" id="SIRE01000013">
    <property type="protein sequence ID" value="TBL76661.1"/>
    <property type="molecule type" value="Genomic_DNA"/>
</dbReference>
<name>A0A4Q9DR70_9BACL</name>
<dbReference type="InterPro" id="IPR050248">
    <property type="entry name" value="Polysacc_deacetylase_ArnD"/>
</dbReference>
<dbReference type="InterPro" id="IPR002509">
    <property type="entry name" value="NODB_dom"/>
</dbReference>
<reference evidence="4 5" key="1">
    <citation type="submission" date="2019-02" db="EMBL/GenBank/DDBJ databases">
        <title>Paenibacillus sp. nov., isolated from surface-sterilized tissue of Thalictrum simplex L.</title>
        <authorList>
            <person name="Tuo L."/>
        </authorList>
    </citation>
    <scope>NUCLEOTIDE SEQUENCE [LARGE SCALE GENOMIC DNA]</scope>
    <source>
        <strain evidence="4 5">N2SHLJ1</strain>
    </source>
</reference>
<protein>
    <submittedName>
        <fullName evidence="4">Polysaccharide deacetylase family protein</fullName>
    </submittedName>
</protein>
<evidence type="ECO:0000313" key="5">
    <source>
        <dbReference type="Proteomes" id="UP000293142"/>
    </source>
</evidence>
<keyword evidence="1" id="KW-0479">Metal-binding</keyword>
<organism evidence="4 5">
    <name type="scientific">Paenibacillus thalictri</name>
    <dbReference type="NCBI Taxonomy" id="2527873"/>
    <lineage>
        <taxon>Bacteria</taxon>
        <taxon>Bacillati</taxon>
        <taxon>Bacillota</taxon>
        <taxon>Bacilli</taxon>
        <taxon>Bacillales</taxon>
        <taxon>Paenibacillaceae</taxon>
        <taxon>Paenibacillus</taxon>
    </lineage>
</organism>
<dbReference type="AlphaFoldDB" id="A0A4Q9DR70"/>
<dbReference type="GO" id="GO:0005975">
    <property type="term" value="P:carbohydrate metabolic process"/>
    <property type="evidence" value="ECO:0007669"/>
    <property type="project" value="InterPro"/>
</dbReference>
<dbReference type="InterPro" id="IPR011330">
    <property type="entry name" value="Glyco_hydro/deAcase_b/a-brl"/>
</dbReference>
<dbReference type="PANTHER" id="PTHR10587">
    <property type="entry name" value="GLYCOSYL TRANSFERASE-RELATED"/>
    <property type="match status" value="1"/>
</dbReference>
<dbReference type="OrthoDB" id="2649545at2"/>
<dbReference type="GO" id="GO:0016810">
    <property type="term" value="F:hydrolase activity, acting on carbon-nitrogen (but not peptide) bonds"/>
    <property type="evidence" value="ECO:0007669"/>
    <property type="project" value="InterPro"/>
</dbReference>
<evidence type="ECO:0000259" key="3">
    <source>
        <dbReference type="PROSITE" id="PS51677"/>
    </source>
</evidence>
<dbReference type="GO" id="GO:0016020">
    <property type="term" value="C:membrane"/>
    <property type="evidence" value="ECO:0007669"/>
    <property type="project" value="TreeGrafter"/>
</dbReference>
<comment type="caution">
    <text evidence="4">The sequence shown here is derived from an EMBL/GenBank/DDBJ whole genome shotgun (WGS) entry which is preliminary data.</text>
</comment>